<dbReference type="AlphaFoldDB" id="A0AAD8NMF3"/>
<organism evidence="7 8">
    <name type="scientific">Tagetes erecta</name>
    <name type="common">African marigold</name>
    <dbReference type="NCBI Taxonomy" id="13708"/>
    <lineage>
        <taxon>Eukaryota</taxon>
        <taxon>Viridiplantae</taxon>
        <taxon>Streptophyta</taxon>
        <taxon>Embryophyta</taxon>
        <taxon>Tracheophyta</taxon>
        <taxon>Spermatophyta</taxon>
        <taxon>Magnoliopsida</taxon>
        <taxon>eudicotyledons</taxon>
        <taxon>Gunneridae</taxon>
        <taxon>Pentapetalae</taxon>
        <taxon>asterids</taxon>
        <taxon>campanulids</taxon>
        <taxon>Asterales</taxon>
        <taxon>Asteraceae</taxon>
        <taxon>Asteroideae</taxon>
        <taxon>Heliantheae alliance</taxon>
        <taxon>Tageteae</taxon>
        <taxon>Tagetes</taxon>
    </lineage>
</organism>
<feature type="compositionally biased region" description="Polar residues" evidence="5">
    <location>
        <begin position="51"/>
        <end position="73"/>
    </location>
</feature>
<evidence type="ECO:0000256" key="1">
    <source>
        <dbReference type="ARBA" id="ARBA00022723"/>
    </source>
</evidence>
<dbReference type="GO" id="GO:0005737">
    <property type="term" value="C:cytoplasm"/>
    <property type="evidence" value="ECO:0007669"/>
    <property type="project" value="TreeGrafter"/>
</dbReference>
<proteinExistence type="predicted"/>
<dbReference type="PROSITE" id="PS01358">
    <property type="entry name" value="ZF_RANBP2_1"/>
    <property type="match status" value="2"/>
</dbReference>
<dbReference type="GO" id="GO:0003729">
    <property type="term" value="F:mRNA binding"/>
    <property type="evidence" value="ECO:0007669"/>
    <property type="project" value="TreeGrafter"/>
</dbReference>
<evidence type="ECO:0000256" key="2">
    <source>
        <dbReference type="ARBA" id="ARBA00022771"/>
    </source>
</evidence>
<evidence type="ECO:0000256" key="4">
    <source>
        <dbReference type="PROSITE-ProRule" id="PRU00322"/>
    </source>
</evidence>
<evidence type="ECO:0000256" key="3">
    <source>
        <dbReference type="ARBA" id="ARBA00022833"/>
    </source>
</evidence>
<evidence type="ECO:0000256" key="5">
    <source>
        <dbReference type="SAM" id="MobiDB-lite"/>
    </source>
</evidence>
<dbReference type="PROSITE" id="PS50199">
    <property type="entry name" value="ZF_RANBP2_2"/>
    <property type="match status" value="3"/>
</dbReference>
<dbReference type="InterPro" id="IPR001876">
    <property type="entry name" value="Znf_RanBP2"/>
</dbReference>
<name>A0AAD8NMF3_TARER</name>
<keyword evidence="3" id="KW-0862">Zinc</keyword>
<dbReference type="Pfam" id="PF00641">
    <property type="entry name" value="Zn_ribbon_RanBP"/>
    <property type="match status" value="3"/>
</dbReference>
<reference evidence="7" key="1">
    <citation type="journal article" date="2023" name="bioRxiv">
        <title>Improved chromosome-level genome assembly for marigold (Tagetes erecta).</title>
        <authorList>
            <person name="Jiang F."/>
            <person name="Yuan L."/>
            <person name="Wang S."/>
            <person name="Wang H."/>
            <person name="Xu D."/>
            <person name="Wang A."/>
            <person name="Fan W."/>
        </authorList>
    </citation>
    <scope>NUCLEOTIDE SEQUENCE</scope>
    <source>
        <strain evidence="7">WSJ</strain>
        <tissue evidence="7">Leaf</tissue>
    </source>
</reference>
<accession>A0AAD8NMF3</accession>
<evidence type="ECO:0000259" key="6">
    <source>
        <dbReference type="PROSITE" id="PS50199"/>
    </source>
</evidence>
<dbReference type="Proteomes" id="UP001229421">
    <property type="component" value="Unassembled WGS sequence"/>
</dbReference>
<protein>
    <recommendedName>
        <fullName evidence="6">RanBP2-type domain-containing protein</fullName>
    </recommendedName>
</protein>
<evidence type="ECO:0000313" key="8">
    <source>
        <dbReference type="Proteomes" id="UP001229421"/>
    </source>
</evidence>
<sequence length="382" mass="43772">MLKHISKTLKSATLNPHIHTRNKTLISNPAIDFILDNFQDFQSSSSSSSSTHLNNPTQLATKPTESNDPVSSSVQVSHQWPEWIELMEKLMKFGYFDGVKYPFRSGELIDGKSCNQIRTACLNFARDRPGLMSCFMVEDIETIAGSGCPSIDRKVVNSGKRLRAHLGIDEGNVCNSCNLRGNCERAYVKVREDEGGHTVDVMRFILTYGLDYNKPFINKRLEEAVRSLTKHMVKFSKNKLHIDPSTRVSSVKRRPTQQQEHQSVIPTISGSWNCSKCKFLNSARNIKCMRCNDTLDESLPRSRNNWDHVQLKGDWLCIRCNFFNFAKNTRCLQCHTNPPKRQLNPGEWECDSCNYINFRRNTVCLKCDYKRAKAFNDSTRLQ</sequence>
<dbReference type="SUPFAM" id="SSF48695">
    <property type="entry name" value="Multiheme cytochromes"/>
    <property type="match status" value="1"/>
</dbReference>
<comment type="caution">
    <text evidence="7">The sequence shown here is derived from an EMBL/GenBank/DDBJ whole genome shotgun (WGS) entry which is preliminary data.</text>
</comment>
<keyword evidence="1" id="KW-0479">Metal-binding</keyword>
<feature type="domain" description="RanBP2-type" evidence="6">
    <location>
        <begin position="268"/>
        <end position="297"/>
    </location>
</feature>
<dbReference type="Gene3D" id="4.10.1060.10">
    <property type="entry name" value="Zinc finger, RanBP2-type"/>
    <property type="match status" value="3"/>
</dbReference>
<dbReference type="InterPro" id="IPR036280">
    <property type="entry name" value="Multihaem_cyt_sf"/>
</dbReference>
<feature type="domain" description="RanBP2-type" evidence="6">
    <location>
        <begin position="311"/>
        <end position="340"/>
    </location>
</feature>
<keyword evidence="8" id="KW-1185">Reference proteome</keyword>
<evidence type="ECO:0000313" key="7">
    <source>
        <dbReference type="EMBL" id="KAK1413716.1"/>
    </source>
</evidence>
<keyword evidence="2 4" id="KW-0863">Zinc-finger</keyword>
<feature type="domain" description="RanBP2-type" evidence="6">
    <location>
        <begin position="344"/>
        <end position="373"/>
    </location>
</feature>
<dbReference type="PANTHER" id="PTHR23111:SF23">
    <property type="entry name" value="RAN BP2_NZF ZINC FINGER-LIKE SUPERFAMILY PROTEIN"/>
    <property type="match status" value="1"/>
</dbReference>
<dbReference type="EMBL" id="JAUHHV010000009">
    <property type="protein sequence ID" value="KAK1413716.1"/>
    <property type="molecule type" value="Genomic_DNA"/>
</dbReference>
<feature type="region of interest" description="Disordered" evidence="5">
    <location>
        <begin position="45"/>
        <end position="73"/>
    </location>
</feature>
<gene>
    <name evidence="7" type="ORF">QVD17_35494</name>
</gene>
<dbReference type="PANTHER" id="PTHR23111">
    <property type="entry name" value="ZINC FINGER PROTEIN"/>
    <property type="match status" value="1"/>
</dbReference>
<dbReference type="GO" id="GO:0008270">
    <property type="term" value="F:zinc ion binding"/>
    <property type="evidence" value="ECO:0007669"/>
    <property type="project" value="UniProtKB-KW"/>
</dbReference>
<dbReference type="SMART" id="SM00547">
    <property type="entry name" value="ZnF_RBZ"/>
    <property type="match status" value="3"/>
</dbReference>